<reference evidence="9" key="1">
    <citation type="submission" date="2023-10" db="EMBL/GenBank/DDBJ databases">
        <authorList>
            <person name="Domelevo Entfellner J.-B."/>
        </authorList>
    </citation>
    <scope>NUCLEOTIDE SEQUENCE</scope>
</reference>
<evidence type="ECO:0000259" key="8">
    <source>
        <dbReference type="PROSITE" id="PS51706"/>
    </source>
</evidence>
<evidence type="ECO:0000256" key="1">
    <source>
        <dbReference type="ARBA" id="ARBA00001946"/>
    </source>
</evidence>
<dbReference type="PROSITE" id="PS51706">
    <property type="entry name" value="G_ENGB"/>
    <property type="match status" value="1"/>
</dbReference>
<dbReference type="HAMAP" id="MF_00321">
    <property type="entry name" value="GTPase_EngB"/>
    <property type="match status" value="1"/>
</dbReference>
<dbReference type="InterPro" id="IPR027417">
    <property type="entry name" value="P-loop_NTPase"/>
</dbReference>
<dbReference type="GO" id="GO:0046872">
    <property type="term" value="F:metal ion binding"/>
    <property type="evidence" value="ECO:0007669"/>
    <property type="project" value="UniProtKB-KW"/>
</dbReference>
<evidence type="ECO:0000256" key="2">
    <source>
        <dbReference type="ARBA" id="ARBA00009638"/>
    </source>
</evidence>
<keyword evidence="6" id="KW-0342">GTP-binding</keyword>
<evidence type="ECO:0000256" key="4">
    <source>
        <dbReference type="ARBA" id="ARBA00022741"/>
    </source>
</evidence>
<keyword evidence="5" id="KW-0460">Magnesium</keyword>
<dbReference type="EMBL" id="OY731403">
    <property type="protein sequence ID" value="CAJ1960552.1"/>
    <property type="molecule type" value="Genomic_DNA"/>
</dbReference>
<dbReference type="NCBIfam" id="TIGR03598">
    <property type="entry name" value="GTPase_YsxC"/>
    <property type="match status" value="1"/>
</dbReference>
<gene>
    <name evidence="9" type="ORF">AYBTSS11_LOCUS18254</name>
</gene>
<feature type="domain" description="EngB-type G" evidence="8">
    <location>
        <begin position="395"/>
        <end position="544"/>
    </location>
</feature>
<dbReference type="CDD" id="cd01876">
    <property type="entry name" value="YihA_EngB"/>
    <property type="match status" value="1"/>
</dbReference>
<evidence type="ECO:0000256" key="5">
    <source>
        <dbReference type="ARBA" id="ARBA00022842"/>
    </source>
</evidence>
<dbReference type="Pfam" id="PF01926">
    <property type="entry name" value="MMR_HSR1"/>
    <property type="match status" value="1"/>
</dbReference>
<dbReference type="Gramene" id="rna-AYBTSS11_LOCUS18254">
    <property type="protein sequence ID" value="CAJ1960552.1"/>
    <property type="gene ID" value="gene-AYBTSS11_LOCUS18254"/>
</dbReference>
<organism evidence="9 10">
    <name type="scientific">Sphenostylis stenocarpa</name>
    <dbReference type="NCBI Taxonomy" id="92480"/>
    <lineage>
        <taxon>Eukaryota</taxon>
        <taxon>Viridiplantae</taxon>
        <taxon>Streptophyta</taxon>
        <taxon>Embryophyta</taxon>
        <taxon>Tracheophyta</taxon>
        <taxon>Spermatophyta</taxon>
        <taxon>Magnoliopsida</taxon>
        <taxon>eudicotyledons</taxon>
        <taxon>Gunneridae</taxon>
        <taxon>Pentapetalae</taxon>
        <taxon>rosids</taxon>
        <taxon>fabids</taxon>
        <taxon>Fabales</taxon>
        <taxon>Fabaceae</taxon>
        <taxon>Papilionoideae</taxon>
        <taxon>50 kb inversion clade</taxon>
        <taxon>NPAAA clade</taxon>
        <taxon>indigoferoid/millettioid clade</taxon>
        <taxon>Phaseoleae</taxon>
        <taxon>Sphenostylis</taxon>
    </lineage>
</organism>
<feature type="compositionally biased region" description="Basic and acidic residues" evidence="7">
    <location>
        <begin position="286"/>
        <end position="311"/>
    </location>
</feature>
<keyword evidence="10" id="KW-1185">Reference proteome</keyword>
<evidence type="ECO:0000256" key="3">
    <source>
        <dbReference type="ARBA" id="ARBA00022723"/>
    </source>
</evidence>
<dbReference type="Gene3D" id="3.40.50.300">
    <property type="entry name" value="P-loop containing nucleotide triphosphate hydrolases"/>
    <property type="match status" value="1"/>
</dbReference>
<evidence type="ECO:0000313" key="9">
    <source>
        <dbReference type="EMBL" id="CAJ1960552.1"/>
    </source>
</evidence>
<comment type="similarity">
    <text evidence="2">Belongs to the TRAFAC class TrmE-Era-EngA-EngB-Septin-like GTPase superfamily. EngB GTPase family.</text>
</comment>
<feature type="compositionally biased region" description="Basic residues" evidence="7">
    <location>
        <begin position="138"/>
        <end position="149"/>
    </location>
</feature>
<keyword evidence="3" id="KW-0479">Metal-binding</keyword>
<dbReference type="AlphaFoldDB" id="A0AA86VJD5"/>
<dbReference type="InterPro" id="IPR019987">
    <property type="entry name" value="GTP-bd_ribosome_bio_YsxC"/>
</dbReference>
<feature type="compositionally biased region" description="Basic and acidic residues" evidence="7">
    <location>
        <begin position="120"/>
        <end position="130"/>
    </location>
</feature>
<dbReference type="SUPFAM" id="SSF52540">
    <property type="entry name" value="P-loop containing nucleoside triphosphate hydrolases"/>
    <property type="match status" value="1"/>
</dbReference>
<dbReference type="GO" id="GO:0005525">
    <property type="term" value="F:GTP binding"/>
    <property type="evidence" value="ECO:0007669"/>
    <property type="project" value="UniProtKB-KW"/>
</dbReference>
<dbReference type="InterPro" id="IPR030393">
    <property type="entry name" value="G_ENGB_dom"/>
</dbReference>
<dbReference type="Proteomes" id="UP001189624">
    <property type="component" value="Chromosome 6"/>
</dbReference>
<evidence type="ECO:0000256" key="6">
    <source>
        <dbReference type="ARBA" id="ARBA00023134"/>
    </source>
</evidence>
<evidence type="ECO:0000313" key="10">
    <source>
        <dbReference type="Proteomes" id="UP001189624"/>
    </source>
</evidence>
<dbReference type="InterPro" id="IPR006073">
    <property type="entry name" value="GTP-bd"/>
</dbReference>
<name>A0AA86VJD5_9FABA</name>
<accession>A0AA86VJD5</accession>
<protein>
    <recommendedName>
        <fullName evidence="8">EngB-type G domain-containing protein</fullName>
    </recommendedName>
</protein>
<feature type="region of interest" description="Disordered" evidence="7">
    <location>
        <begin position="286"/>
        <end position="313"/>
    </location>
</feature>
<feature type="region of interest" description="Disordered" evidence="7">
    <location>
        <begin position="113"/>
        <end position="162"/>
    </location>
</feature>
<sequence length="544" mass="61776">MAHDFCNSQPNVTFRRLLQRLKITASTFHHNAGTLFDMPSEDSLRQKLKKRTKHVLSASRKSMRTKKDEVSFENGVYGRGNEFEGKLKKRMNFKGRQLSEEIEDRGKLRTLDSSGKKRVYAKEGRDKNGKLENGVATSKKRSLFKKGEKKVKDDPVEENTGHRTMWVPGKLRNVGSKVKRLTHTGKERKENVVLATAKQKGKGKEECKMGFAGEDDQGSVLVKRSREKKSELSKRKSQEVVSASSFAKIKTRDKVGLDDDDAETLDYRPKKKKWVIKIDPHDISNKRLDDGVGVDGSKEEKEKESEKEPKMSKNAQFRAIQPSPSILSFVEKNLLGRRRTIDLRRAGYNIDLSAPLDNIPFSSSSEREKIEENVFRNKLDFFAAAEVSSSFPPPNLPEIAFAGRSNVGKSSLLNAITRQWGVVRTSDKPGLTQTINFFKLGTKLCLVDLPGYGFAYAKEEVKESWEELVKEYVSTRAGLKRVCLLIDTKWGMKPRDHELIELMERSKTKYQIVLTKTDVVFPIDVARRAMQIEEAKPLAEQVCS</sequence>
<dbReference type="PANTHER" id="PTHR47560">
    <property type="entry name" value="EXPRESSED PROTEIN"/>
    <property type="match status" value="1"/>
</dbReference>
<dbReference type="PANTHER" id="PTHR47560:SF1">
    <property type="entry name" value="EXPRESSED PROTEIN"/>
    <property type="match status" value="1"/>
</dbReference>
<proteinExistence type="inferred from homology"/>
<comment type="cofactor">
    <cofactor evidence="1">
        <name>Mg(2+)</name>
        <dbReference type="ChEBI" id="CHEBI:18420"/>
    </cofactor>
</comment>
<keyword evidence="4" id="KW-0547">Nucleotide-binding</keyword>
<evidence type="ECO:0000256" key="7">
    <source>
        <dbReference type="SAM" id="MobiDB-lite"/>
    </source>
</evidence>